<sequence>MGEEEGVRAMMSGKLDRQRATTTPKAAASRGQGAPACSLPRAHIYGGLFGLELVARSGIRIWIC</sequence>
<feature type="region of interest" description="Disordered" evidence="1">
    <location>
        <begin position="1"/>
        <end position="35"/>
    </location>
</feature>
<dbReference type="Proteomes" id="UP000479710">
    <property type="component" value="Unassembled WGS sequence"/>
</dbReference>
<protein>
    <submittedName>
        <fullName evidence="2">Uncharacterized protein</fullName>
    </submittedName>
</protein>
<keyword evidence="3" id="KW-1185">Reference proteome</keyword>
<evidence type="ECO:0000313" key="3">
    <source>
        <dbReference type="Proteomes" id="UP000479710"/>
    </source>
</evidence>
<dbReference type="AlphaFoldDB" id="A0A6G1CDE6"/>
<proteinExistence type="predicted"/>
<accession>A0A6G1CDE6</accession>
<reference evidence="2 3" key="1">
    <citation type="submission" date="2019-11" db="EMBL/GenBank/DDBJ databases">
        <title>Whole genome sequence of Oryza granulata.</title>
        <authorList>
            <person name="Li W."/>
        </authorList>
    </citation>
    <scope>NUCLEOTIDE SEQUENCE [LARGE SCALE GENOMIC DNA]</scope>
    <source>
        <strain evidence="3">cv. Menghai</strain>
        <tissue evidence="2">Leaf</tissue>
    </source>
</reference>
<evidence type="ECO:0000313" key="2">
    <source>
        <dbReference type="EMBL" id="KAF0898170.1"/>
    </source>
</evidence>
<dbReference type="EMBL" id="SPHZ02000009">
    <property type="protein sequence ID" value="KAF0898170.1"/>
    <property type="molecule type" value="Genomic_DNA"/>
</dbReference>
<organism evidence="2 3">
    <name type="scientific">Oryza meyeriana var. granulata</name>
    <dbReference type="NCBI Taxonomy" id="110450"/>
    <lineage>
        <taxon>Eukaryota</taxon>
        <taxon>Viridiplantae</taxon>
        <taxon>Streptophyta</taxon>
        <taxon>Embryophyta</taxon>
        <taxon>Tracheophyta</taxon>
        <taxon>Spermatophyta</taxon>
        <taxon>Magnoliopsida</taxon>
        <taxon>Liliopsida</taxon>
        <taxon>Poales</taxon>
        <taxon>Poaceae</taxon>
        <taxon>BOP clade</taxon>
        <taxon>Oryzoideae</taxon>
        <taxon>Oryzeae</taxon>
        <taxon>Oryzinae</taxon>
        <taxon>Oryza</taxon>
        <taxon>Oryza meyeriana</taxon>
    </lineage>
</organism>
<name>A0A6G1CDE6_9ORYZ</name>
<gene>
    <name evidence="2" type="ORF">E2562_001815</name>
</gene>
<evidence type="ECO:0000256" key="1">
    <source>
        <dbReference type="SAM" id="MobiDB-lite"/>
    </source>
</evidence>
<comment type="caution">
    <text evidence="2">The sequence shown here is derived from an EMBL/GenBank/DDBJ whole genome shotgun (WGS) entry which is preliminary data.</text>
</comment>